<evidence type="ECO:0000256" key="2">
    <source>
        <dbReference type="SAM" id="MobiDB-lite"/>
    </source>
</evidence>
<feature type="region of interest" description="Disordered" evidence="2">
    <location>
        <begin position="1"/>
        <end position="35"/>
    </location>
</feature>
<dbReference type="EMBL" id="WTXG01000095">
    <property type="protein sequence ID" value="KAI0293479.1"/>
    <property type="molecule type" value="Genomic_DNA"/>
</dbReference>
<proteinExistence type="predicted"/>
<reference evidence="4" key="1">
    <citation type="journal article" date="2022" name="New Phytol.">
        <title>Evolutionary transition to the ectomycorrhizal habit in the genomes of a hyperdiverse lineage of mushroom-forming fungi.</title>
        <authorList>
            <person name="Looney B."/>
            <person name="Miyauchi S."/>
            <person name="Morin E."/>
            <person name="Drula E."/>
            <person name="Courty P.E."/>
            <person name="Kohler A."/>
            <person name="Kuo A."/>
            <person name="LaButti K."/>
            <person name="Pangilinan J."/>
            <person name="Lipzen A."/>
            <person name="Riley R."/>
            <person name="Andreopoulos W."/>
            <person name="He G."/>
            <person name="Johnson J."/>
            <person name="Nolan M."/>
            <person name="Tritt A."/>
            <person name="Barry K.W."/>
            <person name="Grigoriev I.V."/>
            <person name="Nagy L.G."/>
            <person name="Hibbett D."/>
            <person name="Henrissat B."/>
            <person name="Matheny P.B."/>
            <person name="Labbe J."/>
            <person name="Martin F.M."/>
        </authorList>
    </citation>
    <scope>NUCLEOTIDE SEQUENCE</scope>
    <source>
        <strain evidence="4">BPL690</strain>
    </source>
</reference>
<evidence type="ECO:0000313" key="5">
    <source>
        <dbReference type="Proteomes" id="UP001203297"/>
    </source>
</evidence>
<feature type="domain" description="Nephrocystin 3-like N-terminal" evidence="3">
    <location>
        <begin position="34"/>
        <end position="114"/>
    </location>
</feature>
<accession>A0AAD4QK64</accession>
<evidence type="ECO:0000256" key="1">
    <source>
        <dbReference type="ARBA" id="ARBA00022737"/>
    </source>
</evidence>
<keyword evidence="5" id="KW-1185">Reference proteome</keyword>
<evidence type="ECO:0000313" key="4">
    <source>
        <dbReference type="EMBL" id="KAI0293479.1"/>
    </source>
</evidence>
<name>A0AAD4QK64_9AGAM</name>
<protein>
    <recommendedName>
        <fullName evidence="3">Nephrocystin 3-like N-terminal domain-containing protein</fullName>
    </recommendedName>
</protein>
<gene>
    <name evidence="4" type="ORF">B0F90DRAFT_1399013</name>
</gene>
<dbReference type="InterPro" id="IPR056884">
    <property type="entry name" value="NPHP3-like_N"/>
</dbReference>
<dbReference type="PANTHER" id="PTHR10039:SF16">
    <property type="entry name" value="GPI INOSITOL-DEACYLASE"/>
    <property type="match status" value="1"/>
</dbReference>
<feature type="compositionally biased region" description="Basic and acidic residues" evidence="2">
    <location>
        <begin position="1"/>
        <end position="13"/>
    </location>
</feature>
<comment type="caution">
    <text evidence="4">The sequence shown here is derived from an EMBL/GenBank/DDBJ whole genome shotgun (WGS) entry which is preliminary data.</text>
</comment>
<dbReference type="Proteomes" id="UP001203297">
    <property type="component" value="Unassembled WGS sequence"/>
</dbReference>
<keyword evidence="1" id="KW-0677">Repeat</keyword>
<dbReference type="PANTHER" id="PTHR10039">
    <property type="entry name" value="AMELOGENIN"/>
    <property type="match status" value="1"/>
</dbReference>
<dbReference type="Gene3D" id="3.40.50.300">
    <property type="entry name" value="P-loop containing nucleotide triphosphate hydrolases"/>
    <property type="match status" value="1"/>
</dbReference>
<evidence type="ECO:0000259" key="3">
    <source>
        <dbReference type="Pfam" id="PF24883"/>
    </source>
</evidence>
<organism evidence="4 5">
    <name type="scientific">Multifurca ochricompacta</name>
    <dbReference type="NCBI Taxonomy" id="376703"/>
    <lineage>
        <taxon>Eukaryota</taxon>
        <taxon>Fungi</taxon>
        <taxon>Dikarya</taxon>
        <taxon>Basidiomycota</taxon>
        <taxon>Agaricomycotina</taxon>
        <taxon>Agaricomycetes</taxon>
        <taxon>Russulales</taxon>
        <taxon>Russulaceae</taxon>
        <taxon>Multifurca</taxon>
    </lineage>
</organism>
<dbReference type="Pfam" id="PF24883">
    <property type="entry name" value="NPHP3_N"/>
    <property type="match status" value="1"/>
</dbReference>
<dbReference type="SUPFAM" id="SSF52540">
    <property type="entry name" value="P-loop containing nucleoside triphosphate hydrolases"/>
    <property type="match status" value="1"/>
</dbReference>
<dbReference type="AlphaFoldDB" id="A0AAD4QK64"/>
<dbReference type="InterPro" id="IPR027417">
    <property type="entry name" value="P-loop_NTPase"/>
</dbReference>
<sequence>MMSRSQSRDDLRRWLSPPDPSTNHNVARGSHHDGTASWFTRGNTYKQWKMTGSLLWIHGKPGSGKSILCSTIIHEIEQLQETGAALMAYFYFDFKDIGKQDVRSLLSSILIQLSK</sequence>